<evidence type="ECO:0000256" key="2">
    <source>
        <dbReference type="SAM" id="SignalP"/>
    </source>
</evidence>
<keyword evidence="1" id="KW-0175">Coiled coil</keyword>
<evidence type="ECO:0008006" key="5">
    <source>
        <dbReference type="Google" id="ProtNLM"/>
    </source>
</evidence>
<dbReference type="Gene3D" id="1.20.1170.10">
    <property type="match status" value="1"/>
</dbReference>
<dbReference type="RefSeq" id="WP_354616731.1">
    <property type="nucleotide sequence ID" value="NZ_JBEWYP010000001.1"/>
</dbReference>
<keyword evidence="2" id="KW-0732">Signal</keyword>
<reference evidence="3 4" key="1">
    <citation type="submission" date="2024-07" db="EMBL/GenBank/DDBJ databases">
        <title>The genome sequence of type strain Sediminicola luteus GDMCC 1.2596T.</title>
        <authorList>
            <person name="Liu Y."/>
        </authorList>
    </citation>
    <scope>NUCLEOTIDE SEQUENCE [LARGE SCALE GENOMIC DNA]</scope>
    <source>
        <strain evidence="3 4">GDMCC 1.2596</strain>
    </source>
</reference>
<evidence type="ECO:0000256" key="1">
    <source>
        <dbReference type="SAM" id="Coils"/>
    </source>
</evidence>
<dbReference type="Proteomes" id="UP001549773">
    <property type="component" value="Unassembled WGS sequence"/>
</dbReference>
<evidence type="ECO:0000313" key="4">
    <source>
        <dbReference type="Proteomes" id="UP001549773"/>
    </source>
</evidence>
<feature type="signal peptide" evidence="2">
    <location>
        <begin position="1"/>
        <end position="21"/>
    </location>
</feature>
<gene>
    <name evidence="3" type="ORF">ABXZ32_00480</name>
</gene>
<protein>
    <recommendedName>
        <fullName evidence="5">DUF4468 domain-containing protein</fullName>
    </recommendedName>
</protein>
<sequence length="229" mass="26437">MKIVLMSYFMLALIGIGSINAQTIVPENGTITYDKNLRPVILVSLDPKPDELKEAWRDYLNDTYDVKLKGIGFLQNKDLLSAEEVVIQKISPNKINFYTNIEENDLGSEMKVFASLGKNTFISQDKTQMEYNALQSIVENFLKTYLPVYYKEMLEDTTKNFENLTEDVADLNEEIVDDSEKIEKLKKEIEDLNDKIENDRETLEITKKTLSTTEKKLARIRAQSLIYNQ</sequence>
<proteinExistence type="predicted"/>
<feature type="coiled-coil region" evidence="1">
    <location>
        <begin position="154"/>
        <end position="223"/>
    </location>
</feature>
<dbReference type="EMBL" id="JBEWYP010000001">
    <property type="protein sequence ID" value="MET7027847.1"/>
    <property type="molecule type" value="Genomic_DNA"/>
</dbReference>
<organism evidence="3 4">
    <name type="scientific">Sediminicola luteus</name>
    <dbReference type="NCBI Taxonomy" id="319238"/>
    <lineage>
        <taxon>Bacteria</taxon>
        <taxon>Pseudomonadati</taxon>
        <taxon>Bacteroidota</taxon>
        <taxon>Flavobacteriia</taxon>
        <taxon>Flavobacteriales</taxon>
        <taxon>Flavobacteriaceae</taxon>
        <taxon>Sediminicola</taxon>
    </lineage>
</organism>
<accession>A0ABV2TRF0</accession>
<comment type="caution">
    <text evidence="3">The sequence shown here is derived from an EMBL/GenBank/DDBJ whole genome shotgun (WGS) entry which is preliminary data.</text>
</comment>
<feature type="chain" id="PRO_5047104639" description="DUF4468 domain-containing protein" evidence="2">
    <location>
        <begin position="22"/>
        <end position="229"/>
    </location>
</feature>
<keyword evidence="4" id="KW-1185">Reference proteome</keyword>
<evidence type="ECO:0000313" key="3">
    <source>
        <dbReference type="EMBL" id="MET7027847.1"/>
    </source>
</evidence>
<name>A0ABV2TRF0_9FLAO</name>